<dbReference type="CDD" id="cd01189">
    <property type="entry name" value="INT_ICEBs1_C_like"/>
    <property type="match status" value="1"/>
</dbReference>
<dbReference type="InterPro" id="IPR010998">
    <property type="entry name" value="Integrase_recombinase_N"/>
</dbReference>
<dbReference type="GO" id="GO:0003677">
    <property type="term" value="F:DNA binding"/>
    <property type="evidence" value="ECO:0007669"/>
    <property type="project" value="UniProtKB-KW"/>
</dbReference>
<keyword evidence="6" id="KW-0233">DNA recombination</keyword>
<dbReference type="GO" id="GO:0044826">
    <property type="term" value="P:viral genome integration into host DNA"/>
    <property type="evidence" value="ECO:0007669"/>
    <property type="project" value="UniProtKB-KW"/>
</dbReference>
<dbReference type="PANTHER" id="PTHR30629:SF2">
    <property type="entry name" value="PROPHAGE INTEGRASE INTS-RELATED"/>
    <property type="match status" value="1"/>
</dbReference>
<keyword evidence="3" id="KW-0808">Transferase</keyword>
<dbReference type="PROSITE" id="PS51898">
    <property type="entry name" value="TYR_RECOMBINASE"/>
    <property type="match status" value="1"/>
</dbReference>
<dbReference type="Pfam" id="PF00589">
    <property type="entry name" value="Phage_integrase"/>
    <property type="match status" value="1"/>
</dbReference>
<dbReference type="InterPro" id="IPR050808">
    <property type="entry name" value="Phage_Integrase"/>
</dbReference>
<dbReference type="InterPro" id="IPR016177">
    <property type="entry name" value="DNA-bd_dom_sf"/>
</dbReference>
<evidence type="ECO:0000256" key="3">
    <source>
        <dbReference type="ARBA" id="ARBA00022679"/>
    </source>
</evidence>
<comment type="similarity">
    <text evidence="1">Belongs to the 'phage' integrase family.</text>
</comment>
<dbReference type="InterPro" id="IPR011010">
    <property type="entry name" value="DNA_brk_join_enz"/>
</dbReference>
<evidence type="ECO:0000256" key="2">
    <source>
        <dbReference type="ARBA" id="ARBA00016082"/>
    </source>
</evidence>
<dbReference type="Gene3D" id="1.10.150.130">
    <property type="match status" value="1"/>
</dbReference>
<dbReference type="InterPro" id="IPR002104">
    <property type="entry name" value="Integrase_catalytic"/>
</dbReference>
<keyword evidence="5" id="KW-0238">DNA-binding</keyword>
<comment type="function">
    <text evidence="9">Integrase is necessary for integration of the phage into the host genome by site-specific recombination. In conjunction with excisionase, integrase is also necessary for excision of the prophage from the host genome.</text>
</comment>
<dbReference type="InterPro" id="IPR004191">
    <property type="entry name" value="Integrase_Tn916-type_DNA-bd_N"/>
</dbReference>
<keyword evidence="7" id="KW-1179">Viral genome integration</keyword>
<evidence type="ECO:0000256" key="7">
    <source>
        <dbReference type="ARBA" id="ARBA00023195"/>
    </source>
</evidence>
<dbReference type="EMBL" id="BK015488">
    <property type="protein sequence ID" value="DAE09426.1"/>
    <property type="molecule type" value="Genomic_DNA"/>
</dbReference>
<evidence type="ECO:0000256" key="6">
    <source>
        <dbReference type="ARBA" id="ARBA00023172"/>
    </source>
</evidence>
<name>A0A8S5PRC4_9CAUD</name>
<dbReference type="GO" id="GO:0006310">
    <property type="term" value="P:DNA recombination"/>
    <property type="evidence" value="ECO:0007669"/>
    <property type="project" value="UniProtKB-KW"/>
</dbReference>
<dbReference type="GO" id="GO:0075713">
    <property type="term" value="P:establishment of integrated proviral latency"/>
    <property type="evidence" value="ECO:0007669"/>
    <property type="project" value="UniProtKB-KW"/>
</dbReference>
<dbReference type="Gene3D" id="3.30.160.60">
    <property type="entry name" value="Classic Zinc Finger"/>
    <property type="match status" value="1"/>
</dbReference>
<dbReference type="InterPro" id="IPR013762">
    <property type="entry name" value="Integrase-like_cat_sf"/>
</dbReference>
<sequence>MEKRKDHKGRILQKGESQRKNLTYQYRYTNIYGSRITVYAPDLKTLREKEREILKSQLDGTAYSANKYTVIDIVEKYLATVASSLKESTLSQHEYGAQLIRNSYFSNRPIGGLKKSDCKIWLLERYEDGQGYTTIVKLYTLLKSACGMAVDDEIISSNPFDFKFSDVIRKPTNAQTRDALTDEQKANFMSFVASTKEYSKHYDAFVVLLGTGLRISEFCGLTKHDINLTENYIDVNHQLLKRKIKLEDPSISAYYIAPPKSKSGNRKIPMTSSVQQSIRNMLSNRRKIIPEIVVDGYTDFISVTRNDNPVSGQFYDGILRRIVMDYNKLHPEAPLPNITPHILRHTFCTDMVNAGVNPKCVQYMMGHSTVNITLGVYTHTNFSAAASELAKMQTPS</sequence>
<accession>A0A8S5PRC4</accession>
<keyword evidence="4" id="KW-0229">DNA integration</keyword>
<feature type="domain" description="Tyr recombinase" evidence="10">
    <location>
        <begin position="175"/>
        <end position="390"/>
    </location>
</feature>
<evidence type="ECO:0000256" key="4">
    <source>
        <dbReference type="ARBA" id="ARBA00022908"/>
    </source>
</evidence>
<evidence type="ECO:0000256" key="1">
    <source>
        <dbReference type="ARBA" id="ARBA00008857"/>
    </source>
</evidence>
<reference evidence="11" key="1">
    <citation type="journal article" date="2021" name="Proc. Natl. Acad. Sci. U.S.A.">
        <title>A Catalog of Tens of Thousands of Viruses from Human Metagenomes Reveals Hidden Associations with Chronic Diseases.</title>
        <authorList>
            <person name="Tisza M.J."/>
            <person name="Buck C.B."/>
        </authorList>
    </citation>
    <scope>NUCLEOTIDE SEQUENCE</scope>
    <source>
        <strain evidence="11">Ct96x5</strain>
    </source>
</reference>
<protein>
    <recommendedName>
        <fullName evidence="2">Integrase</fullName>
    </recommendedName>
</protein>
<evidence type="ECO:0000256" key="5">
    <source>
        <dbReference type="ARBA" id="ARBA00023125"/>
    </source>
</evidence>
<dbReference type="SUPFAM" id="SSF56349">
    <property type="entry name" value="DNA breaking-rejoining enzymes"/>
    <property type="match status" value="1"/>
</dbReference>
<dbReference type="Gene3D" id="1.10.443.10">
    <property type="entry name" value="Intergrase catalytic core"/>
    <property type="match status" value="1"/>
</dbReference>
<dbReference type="PANTHER" id="PTHR30629">
    <property type="entry name" value="PROPHAGE INTEGRASE"/>
    <property type="match status" value="1"/>
</dbReference>
<dbReference type="SUPFAM" id="SSF54171">
    <property type="entry name" value="DNA-binding domain"/>
    <property type="match status" value="1"/>
</dbReference>
<organism evidence="11">
    <name type="scientific">Siphoviridae sp. ct96x5</name>
    <dbReference type="NCBI Taxonomy" id="2825367"/>
    <lineage>
        <taxon>Viruses</taxon>
        <taxon>Duplodnaviria</taxon>
        <taxon>Heunggongvirae</taxon>
        <taxon>Uroviricota</taxon>
        <taxon>Caudoviricetes</taxon>
    </lineage>
</organism>
<evidence type="ECO:0000256" key="9">
    <source>
        <dbReference type="ARBA" id="ARBA00049605"/>
    </source>
</evidence>
<dbReference type="GO" id="GO:0046718">
    <property type="term" value="P:symbiont entry into host cell"/>
    <property type="evidence" value="ECO:0007669"/>
    <property type="project" value="UniProtKB-KW"/>
</dbReference>
<keyword evidence="8" id="KW-1160">Virus entry into host cell</keyword>
<dbReference type="GO" id="GO:0008907">
    <property type="term" value="F:integrase activity"/>
    <property type="evidence" value="ECO:0007669"/>
    <property type="project" value="InterPro"/>
</dbReference>
<evidence type="ECO:0000259" key="10">
    <source>
        <dbReference type="PROSITE" id="PS51898"/>
    </source>
</evidence>
<dbReference type="Pfam" id="PF02920">
    <property type="entry name" value="Integrase_DNA"/>
    <property type="match status" value="1"/>
</dbReference>
<proteinExistence type="inferred from homology"/>
<evidence type="ECO:0000256" key="8">
    <source>
        <dbReference type="ARBA" id="ARBA00023296"/>
    </source>
</evidence>
<evidence type="ECO:0000313" key="11">
    <source>
        <dbReference type="EMBL" id="DAE09426.1"/>
    </source>
</evidence>
<dbReference type="GO" id="GO:0016740">
    <property type="term" value="F:transferase activity"/>
    <property type="evidence" value="ECO:0007669"/>
    <property type="project" value="UniProtKB-KW"/>
</dbReference>